<dbReference type="STRING" id="117157.SAMN04489717_1432"/>
<evidence type="ECO:0000256" key="1">
    <source>
        <dbReference type="SAM" id="MobiDB-lite"/>
    </source>
</evidence>
<keyword evidence="3" id="KW-1185">Reference proteome</keyword>
<dbReference type="InterPro" id="IPR012349">
    <property type="entry name" value="Split_barrel_FMN-bd"/>
</dbReference>
<evidence type="ECO:0000313" key="2">
    <source>
        <dbReference type="EMBL" id="SDS04377.1"/>
    </source>
</evidence>
<sequence>MTSHSDPITSTIRTRLRRKPDRGRFDRASVERILDEGFVCHVGTVDSGGPRVIPTCYGRVADVLYLHGSTGSTLLRALAAGTPLCVTVTLVDGLVLGRTQRTHSVNYRSAVIYGQARLVSEPGEKARGLAAIVERVVPGRTADVRPPNRRELAETHVVAIGIEEASAKVRSGPPLDGPDDLEIPVWAGEVPLRTVAGEPVPDPATPAAHRVRPPDPPGYVRDYRRLGE</sequence>
<accession>A0A1H1NZJ4</accession>
<protein>
    <recommendedName>
        <fullName evidence="4">Nitroimidazol reductase NimA, pyridoxamine 5'-phosphate oxidase superfamily</fullName>
    </recommendedName>
</protein>
<gene>
    <name evidence="2" type="ORF">SAMN04489717_1432</name>
</gene>
<dbReference type="InterPro" id="IPR024747">
    <property type="entry name" value="Pyridox_Oxase-rel"/>
</dbReference>
<feature type="region of interest" description="Disordered" evidence="1">
    <location>
        <begin position="1"/>
        <end position="21"/>
    </location>
</feature>
<proteinExistence type="predicted"/>
<dbReference type="PANTHER" id="PTHR34071:SF2">
    <property type="entry name" value="FLAVIN-NUCLEOTIDE-BINDING PROTEIN"/>
    <property type="match status" value="1"/>
</dbReference>
<reference evidence="2 3" key="1">
    <citation type="submission" date="2016-10" db="EMBL/GenBank/DDBJ databases">
        <authorList>
            <person name="de Groot N.N."/>
        </authorList>
    </citation>
    <scope>NUCLEOTIDE SEQUENCE [LARGE SCALE GENOMIC DNA]</scope>
    <source>
        <strain evidence="2 3">DSM 22024</strain>
    </source>
</reference>
<dbReference type="EMBL" id="LT629732">
    <property type="protein sequence ID" value="SDS04377.1"/>
    <property type="molecule type" value="Genomic_DNA"/>
</dbReference>
<dbReference type="Pfam" id="PF12900">
    <property type="entry name" value="Pyridox_ox_2"/>
    <property type="match status" value="1"/>
</dbReference>
<organism evidence="2 3">
    <name type="scientific">Actinopolymorpha singaporensis</name>
    <dbReference type="NCBI Taxonomy" id="117157"/>
    <lineage>
        <taxon>Bacteria</taxon>
        <taxon>Bacillati</taxon>
        <taxon>Actinomycetota</taxon>
        <taxon>Actinomycetes</taxon>
        <taxon>Propionibacteriales</taxon>
        <taxon>Actinopolymorphaceae</taxon>
        <taxon>Actinopolymorpha</taxon>
    </lineage>
</organism>
<evidence type="ECO:0008006" key="4">
    <source>
        <dbReference type="Google" id="ProtNLM"/>
    </source>
</evidence>
<dbReference type="RefSeq" id="WP_197681720.1">
    <property type="nucleotide sequence ID" value="NZ_LT629732.1"/>
</dbReference>
<dbReference type="PANTHER" id="PTHR34071">
    <property type="entry name" value="5-NITROIMIDAZOLE ANTIBIOTICS RESISTANCE PROTEIN, NIMA-FAMILY-RELATED PROTEIN-RELATED"/>
    <property type="match status" value="1"/>
</dbReference>
<dbReference type="Gene3D" id="2.30.110.10">
    <property type="entry name" value="Electron Transport, Fmn-binding Protein, Chain A"/>
    <property type="match status" value="1"/>
</dbReference>
<evidence type="ECO:0000313" key="3">
    <source>
        <dbReference type="Proteomes" id="UP000198983"/>
    </source>
</evidence>
<dbReference type="AlphaFoldDB" id="A0A1H1NZJ4"/>
<name>A0A1H1NZJ4_9ACTN</name>
<dbReference type="Proteomes" id="UP000198983">
    <property type="component" value="Chromosome I"/>
</dbReference>
<dbReference type="SUPFAM" id="SSF50475">
    <property type="entry name" value="FMN-binding split barrel"/>
    <property type="match status" value="1"/>
</dbReference>
<feature type="region of interest" description="Disordered" evidence="1">
    <location>
        <begin position="197"/>
        <end position="228"/>
    </location>
</feature>
<feature type="compositionally biased region" description="Polar residues" evidence="1">
    <location>
        <begin position="1"/>
        <end position="13"/>
    </location>
</feature>